<keyword evidence="1" id="KW-0479">Metal-binding</keyword>
<dbReference type="VEuPathDB" id="FungiDB:TAPDE_001047"/>
<keyword evidence="8" id="KW-1185">Reference proteome</keyword>
<dbReference type="PROSITE" id="PS00518">
    <property type="entry name" value="ZF_RING_1"/>
    <property type="match status" value="1"/>
</dbReference>
<keyword evidence="3" id="KW-0862">Zinc</keyword>
<dbReference type="Pfam" id="PF03105">
    <property type="entry name" value="SPX"/>
    <property type="match status" value="1"/>
</dbReference>
<evidence type="ECO:0000259" key="5">
    <source>
        <dbReference type="PROSITE" id="PS50089"/>
    </source>
</evidence>
<dbReference type="SMART" id="SM00184">
    <property type="entry name" value="RING"/>
    <property type="match status" value="1"/>
</dbReference>
<proteinExistence type="predicted"/>
<evidence type="ECO:0000256" key="2">
    <source>
        <dbReference type="ARBA" id="ARBA00022771"/>
    </source>
</evidence>
<evidence type="ECO:0000256" key="4">
    <source>
        <dbReference type="PROSITE-ProRule" id="PRU00175"/>
    </source>
</evidence>
<dbReference type="InterPro" id="IPR001841">
    <property type="entry name" value="Znf_RING"/>
</dbReference>
<evidence type="ECO:0000256" key="1">
    <source>
        <dbReference type="ARBA" id="ARBA00022723"/>
    </source>
</evidence>
<keyword evidence="2 4" id="KW-0863">Zinc-finger</keyword>
<dbReference type="InterPro" id="IPR013083">
    <property type="entry name" value="Znf_RING/FYVE/PHD"/>
</dbReference>
<dbReference type="EMBL" id="CAHR02000034">
    <property type="protein sequence ID" value="CCG81305.1"/>
    <property type="molecule type" value="Genomic_DNA"/>
</dbReference>
<dbReference type="STRING" id="1097556.R4X7F3"/>
<dbReference type="eggNOG" id="KOG4159">
    <property type="taxonomic scope" value="Eukaryota"/>
</dbReference>
<dbReference type="PANTHER" id="PTHR23327:SF51">
    <property type="entry name" value="TRANSCRIPTIONAL REGULATOR OF YEAST FORM ADHERENCE 3"/>
    <property type="match status" value="1"/>
</dbReference>
<dbReference type="PROSITE" id="PS50089">
    <property type="entry name" value="ZF_RING_2"/>
    <property type="match status" value="1"/>
</dbReference>
<dbReference type="Pfam" id="PF13923">
    <property type="entry name" value="zf-C3HC4_2"/>
    <property type="match status" value="1"/>
</dbReference>
<gene>
    <name evidence="7" type="ORF">TAPDE_001047</name>
</gene>
<reference evidence="7 8" key="1">
    <citation type="journal article" date="2013" name="MBio">
        <title>Genome sequencing of the plant pathogen Taphrina deformans, the causal agent of peach leaf curl.</title>
        <authorList>
            <person name="Cisse O.H."/>
            <person name="Almeida J.M.G.C.F."/>
            <person name="Fonseca A."/>
            <person name="Kumar A.A."/>
            <person name="Salojaervi J."/>
            <person name="Overmyer K."/>
            <person name="Hauser P.M."/>
            <person name="Pagni M."/>
        </authorList>
    </citation>
    <scope>NUCLEOTIDE SEQUENCE [LARGE SCALE GENOMIC DNA]</scope>
    <source>
        <strain evidence="8">PYCC 5710 / ATCC 11124 / CBS 356.35 / IMI 108563 / JCM 9778 / NBRC 8474</strain>
    </source>
</reference>
<dbReference type="PANTHER" id="PTHR23327">
    <property type="entry name" value="RING FINGER PROTEIN 127"/>
    <property type="match status" value="1"/>
</dbReference>
<dbReference type="InterPro" id="IPR004331">
    <property type="entry name" value="SPX_dom"/>
</dbReference>
<dbReference type="GO" id="GO:0008270">
    <property type="term" value="F:zinc ion binding"/>
    <property type="evidence" value="ECO:0007669"/>
    <property type="project" value="UniProtKB-KW"/>
</dbReference>
<evidence type="ECO:0000256" key="3">
    <source>
        <dbReference type="ARBA" id="ARBA00022833"/>
    </source>
</evidence>
<evidence type="ECO:0000313" key="8">
    <source>
        <dbReference type="Proteomes" id="UP000013776"/>
    </source>
</evidence>
<evidence type="ECO:0000313" key="7">
    <source>
        <dbReference type="EMBL" id="CCG81305.1"/>
    </source>
</evidence>
<dbReference type="SUPFAM" id="SSF57850">
    <property type="entry name" value="RING/U-box"/>
    <property type="match status" value="1"/>
</dbReference>
<feature type="domain" description="SPX" evidence="6">
    <location>
        <begin position="1"/>
        <end position="346"/>
    </location>
</feature>
<dbReference type="InterPro" id="IPR017907">
    <property type="entry name" value="Znf_RING_CS"/>
</dbReference>
<dbReference type="Gene3D" id="3.30.40.10">
    <property type="entry name" value="Zinc/RING finger domain, C3HC4 (zinc finger)"/>
    <property type="match status" value="1"/>
</dbReference>
<comment type="caution">
    <text evidence="7">The sequence shown here is derived from an EMBL/GenBank/DDBJ whole genome shotgun (WGS) entry which is preliminary data.</text>
</comment>
<feature type="domain" description="RING-type" evidence="5">
    <location>
        <begin position="382"/>
        <end position="421"/>
    </location>
</feature>
<name>R4X7F3_TAPDE</name>
<accession>R4X7F3</accession>
<organism evidence="7 8">
    <name type="scientific">Taphrina deformans (strain PYCC 5710 / ATCC 11124 / CBS 356.35 / IMI 108563 / JCM 9778 / NBRC 8474)</name>
    <name type="common">Peach leaf curl fungus</name>
    <name type="synonym">Lalaria deformans</name>
    <dbReference type="NCBI Taxonomy" id="1097556"/>
    <lineage>
        <taxon>Eukaryota</taxon>
        <taxon>Fungi</taxon>
        <taxon>Dikarya</taxon>
        <taxon>Ascomycota</taxon>
        <taxon>Taphrinomycotina</taxon>
        <taxon>Taphrinomycetes</taxon>
        <taxon>Taphrinales</taxon>
        <taxon>Taphrinaceae</taxon>
        <taxon>Taphrina</taxon>
    </lineage>
</organism>
<dbReference type="OrthoDB" id="5588846at2759"/>
<dbReference type="Proteomes" id="UP000013776">
    <property type="component" value="Unassembled WGS sequence"/>
</dbReference>
<evidence type="ECO:0000259" key="6">
    <source>
        <dbReference type="PROSITE" id="PS51382"/>
    </source>
</evidence>
<dbReference type="PROSITE" id="PS51382">
    <property type="entry name" value="SPX"/>
    <property type="match status" value="1"/>
</dbReference>
<protein>
    <submittedName>
        <fullName evidence="7">RING-14 protein</fullName>
    </submittedName>
</protein>
<sequence>MKFGKSFEKALEDEDLPEEWKAAAIKYKSLKVVLELESLGLTAETIKNLLESTADESGLAQSPTATIEYRFDGTTRSIQPRICFTVDTSTPQIEELSATTREALRDLLQKANTSESPPDSPRLKLYDPVANADLEERLESMHLAQHQKESSSPRRSATVQIASNHEGEIDGHETGGVQTIQIKLDSDLEFFDMLSGEVDKLDTLQSREKSMVLANVNQLGIQVSNLVRPNNKGKQNPDMVAWRQILRLYEDAGIFRPSSELQRKSHTPEKAATQLDWFMDQVSKANILPETSKNLKSRSLYNTFHALNLAMLQQVKFHSMNQQAMGKILKKFDKRTALTAKSTFPEFMASDPFFNNGLAQAMYYALASNIMAVVPQLDDFECPVCTSITIKPVRLSCSHVFCVRCLIRLQLARENHCPICRRDNVLAADSTNIDWALLNFLKMYFPKEAREKQRDNEREQLRQNPWLRR</sequence>
<dbReference type="AlphaFoldDB" id="R4X7F3"/>